<dbReference type="AlphaFoldDB" id="A0A3N4LWG5"/>
<dbReference type="PANTHER" id="PTHR11727">
    <property type="entry name" value="DIMETHYLADENOSINE TRANSFERASE"/>
    <property type="match status" value="1"/>
</dbReference>
<dbReference type="OrthoDB" id="16079at2759"/>
<dbReference type="Proteomes" id="UP000267821">
    <property type="component" value="Unassembled WGS sequence"/>
</dbReference>
<protein>
    <recommendedName>
        <fullName evidence="7">rRNA adenine N(6)-methyltransferase</fullName>
        <ecNumber evidence="7">2.1.1.-</ecNumber>
    </recommendedName>
</protein>
<gene>
    <name evidence="9" type="ORF">L211DRAFT_867048</name>
</gene>
<organism evidence="9 10">
    <name type="scientific">Terfezia boudieri ATCC MYA-4762</name>
    <dbReference type="NCBI Taxonomy" id="1051890"/>
    <lineage>
        <taxon>Eukaryota</taxon>
        <taxon>Fungi</taxon>
        <taxon>Dikarya</taxon>
        <taxon>Ascomycota</taxon>
        <taxon>Pezizomycotina</taxon>
        <taxon>Pezizomycetes</taxon>
        <taxon>Pezizales</taxon>
        <taxon>Pezizaceae</taxon>
        <taxon>Terfezia</taxon>
    </lineage>
</organism>
<evidence type="ECO:0000313" key="10">
    <source>
        <dbReference type="Proteomes" id="UP000267821"/>
    </source>
</evidence>
<dbReference type="InterPro" id="IPR029063">
    <property type="entry name" value="SAM-dependent_MTases_sf"/>
</dbReference>
<proteinExistence type="inferred from homology"/>
<keyword evidence="5" id="KW-0694">RNA-binding</keyword>
<keyword evidence="3 7" id="KW-0808">Transferase</keyword>
<dbReference type="GO" id="GO:0008168">
    <property type="term" value="F:methyltransferase activity"/>
    <property type="evidence" value="ECO:0007669"/>
    <property type="project" value="UniProtKB-KW"/>
</dbReference>
<dbReference type="Pfam" id="PF00398">
    <property type="entry name" value="RrnaAD"/>
    <property type="match status" value="1"/>
</dbReference>
<name>A0A3N4LWG5_9PEZI</name>
<dbReference type="Gene3D" id="3.40.50.150">
    <property type="entry name" value="Vaccinia Virus protein VP39"/>
    <property type="match status" value="1"/>
</dbReference>
<evidence type="ECO:0000256" key="3">
    <source>
        <dbReference type="ARBA" id="ARBA00022679"/>
    </source>
</evidence>
<dbReference type="GO" id="GO:0003723">
    <property type="term" value="F:RNA binding"/>
    <property type="evidence" value="ECO:0007669"/>
    <property type="project" value="UniProtKB-KW"/>
</dbReference>
<reference evidence="9 10" key="1">
    <citation type="journal article" date="2018" name="Nat. Ecol. Evol.">
        <title>Pezizomycetes genomes reveal the molecular basis of ectomycorrhizal truffle lifestyle.</title>
        <authorList>
            <person name="Murat C."/>
            <person name="Payen T."/>
            <person name="Noel B."/>
            <person name="Kuo A."/>
            <person name="Morin E."/>
            <person name="Chen J."/>
            <person name="Kohler A."/>
            <person name="Krizsan K."/>
            <person name="Balestrini R."/>
            <person name="Da Silva C."/>
            <person name="Montanini B."/>
            <person name="Hainaut M."/>
            <person name="Levati E."/>
            <person name="Barry K.W."/>
            <person name="Belfiori B."/>
            <person name="Cichocki N."/>
            <person name="Clum A."/>
            <person name="Dockter R.B."/>
            <person name="Fauchery L."/>
            <person name="Guy J."/>
            <person name="Iotti M."/>
            <person name="Le Tacon F."/>
            <person name="Lindquist E.A."/>
            <person name="Lipzen A."/>
            <person name="Malagnac F."/>
            <person name="Mello A."/>
            <person name="Molinier V."/>
            <person name="Miyauchi S."/>
            <person name="Poulain J."/>
            <person name="Riccioni C."/>
            <person name="Rubini A."/>
            <person name="Sitrit Y."/>
            <person name="Splivallo R."/>
            <person name="Traeger S."/>
            <person name="Wang M."/>
            <person name="Zifcakova L."/>
            <person name="Wipf D."/>
            <person name="Zambonelli A."/>
            <person name="Paolocci F."/>
            <person name="Nowrousian M."/>
            <person name="Ottonello S."/>
            <person name="Baldrian P."/>
            <person name="Spatafora J.W."/>
            <person name="Henrissat B."/>
            <person name="Nagy L.G."/>
            <person name="Aury J.M."/>
            <person name="Wincker P."/>
            <person name="Grigoriev I.V."/>
            <person name="Bonfante P."/>
            <person name="Martin F.M."/>
        </authorList>
    </citation>
    <scope>NUCLEOTIDE SEQUENCE [LARGE SCALE GENOMIC DNA]</scope>
    <source>
        <strain evidence="9 10">ATCC MYA-4762</strain>
    </source>
</reference>
<keyword evidence="10" id="KW-1185">Reference proteome</keyword>
<dbReference type="EC" id="2.1.1.-" evidence="7"/>
<evidence type="ECO:0000256" key="5">
    <source>
        <dbReference type="ARBA" id="ARBA00022884"/>
    </source>
</evidence>
<evidence type="ECO:0000256" key="2">
    <source>
        <dbReference type="ARBA" id="ARBA00022603"/>
    </source>
</evidence>
<keyword evidence="2 7" id="KW-0489">Methyltransferase</keyword>
<dbReference type="GO" id="GO:0005759">
    <property type="term" value="C:mitochondrial matrix"/>
    <property type="evidence" value="ECO:0007669"/>
    <property type="project" value="TreeGrafter"/>
</dbReference>
<evidence type="ECO:0000256" key="7">
    <source>
        <dbReference type="RuleBase" id="RU362106"/>
    </source>
</evidence>
<accession>A0A3N4LWG5</accession>
<dbReference type="InParanoid" id="A0A3N4LWG5"/>
<evidence type="ECO:0000256" key="1">
    <source>
        <dbReference type="ARBA" id="ARBA00004173"/>
    </source>
</evidence>
<keyword evidence="4 7" id="KW-0949">S-adenosyl-L-methionine</keyword>
<comment type="function">
    <text evidence="6">Mitochondrial transcription factor that confers selective promoter recognition on the core subunit of the yeast mitochondrial RNA polymerase. Interacts with DNA in a non-specific manner.</text>
</comment>
<dbReference type="InterPro" id="IPR001737">
    <property type="entry name" value="KsgA/Erm"/>
</dbReference>
<evidence type="ECO:0000256" key="8">
    <source>
        <dbReference type="SAM" id="MobiDB-lite"/>
    </source>
</evidence>
<evidence type="ECO:0000256" key="4">
    <source>
        <dbReference type="ARBA" id="ARBA00022691"/>
    </source>
</evidence>
<dbReference type="SUPFAM" id="SSF53335">
    <property type="entry name" value="S-adenosyl-L-methionine-dependent methyltransferases"/>
    <property type="match status" value="1"/>
</dbReference>
<dbReference type="GO" id="GO:0032259">
    <property type="term" value="P:methylation"/>
    <property type="evidence" value="ECO:0007669"/>
    <property type="project" value="UniProtKB-KW"/>
</dbReference>
<dbReference type="EMBL" id="ML121537">
    <property type="protein sequence ID" value="RPB25532.1"/>
    <property type="molecule type" value="Genomic_DNA"/>
</dbReference>
<dbReference type="GO" id="GO:0006391">
    <property type="term" value="P:transcription initiation at mitochondrial promoter"/>
    <property type="evidence" value="ECO:0007669"/>
    <property type="project" value="TreeGrafter"/>
</dbReference>
<comment type="subcellular location">
    <subcellularLocation>
        <location evidence="1">Mitochondrion</location>
    </subcellularLocation>
</comment>
<feature type="region of interest" description="Disordered" evidence="8">
    <location>
        <begin position="306"/>
        <end position="347"/>
    </location>
</feature>
<dbReference type="GO" id="GO:0034246">
    <property type="term" value="F:mitochondrial transcription factor activity"/>
    <property type="evidence" value="ECO:0007669"/>
    <property type="project" value="TreeGrafter"/>
</dbReference>
<dbReference type="GO" id="GO:0006364">
    <property type="term" value="P:rRNA processing"/>
    <property type="evidence" value="ECO:0007669"/>
    <property type="project" value="UniProtKB-KW"/>
</dbReference>
<dbReference type="InterPro" id="IPR023165">
    <property type="entry name" value="rRNA_Ade_diMease-like_C"/>
</dbReference>
<comment type="similarity">
    <text evidence="7">Belongs to the class I-like SAM-binding methyltransferase superfamily. rRNA adenine N(6)-methyltransferase family.</text>
</comment>
<dbReference type="Gene3D" id="1.10.8.100">
    <property type="entry name" value="Ribosomal RNA adenine dimethylase-like, domain 2"/>
    <property type="match status" value="1"/>
</dbReference>
<dbReference type="PANTHER" id="PTHR11727:SF17">
    <property type="entry name" value="DIMETHYLADENOSINE TRANSFERASE 1, MITOCHONDRIAL"/>
    <property type="match status" value="1"/>
</dbReference>
<dbReference type="GO" id="GO:0034245">
    <property type="term" value="C:mitochondrial DNA-directed RNA polymerase complex"/>
    <property type="evidence" value="ECO:0007669"/>
    <property type="project" value="TreeGrafter"/>
</dbReference>
<evidence type="ECO:0000313" key="9">
    <source>
        <dbReference type="EMBL" id="RPB25532.1"/>
    </source>
</evidence>
<evidence type="ECO:0000256" key="6">
    <source>
        <dbReference type="ARBA" id="ARBA00024915"/>
    </source>
</evidence>
<sequence>MFTSLLRLRIPSSISHYSRIPPLPLTASSKRTLYTYGNQYTKRELAAIQGQEFEIPNNKKFKDLREETSRLLATFVRSKTRRAQIINEELVREILVKEDWSGWRGCQIVDMNPGIGVFSRVLNEFVQPSKHILLEPYQPFNDALTEMMITNSPNPSCTTTLLKLDGYEWSTYDKLITEGHLVPITVPPEEGVNKNILFVANLFMKGLDGERFLTQIIEHIGSNQWIHRYGRIRMLILVPDSGKFRIMPRKFMDKSRLSVLTDIVAEAKELAGEVPSEQETLWGKEVSRAYENLMIYLEELEKKRAQSAANPEKYPPRTSEEESPPGEAEGGAGQKKQRKLAPATVKQWSYPKREKDEFLGTRFRAELEALYTAPNHQPWTPELEHPPWFYDRHDSPIKRPPQPVVESVPGSAAGRKRKDGTRAEIKMITTVEKPFQPLTRPLRRLPLPTEFVLNNGFDAWQMIRAHEQNEILDSILVSLENQTKNKYALPPPPDEKSSLNLSFADIKEQYLSDEECQALGHASRPNFQKSGVLLETLKKKFGDADIAMAWLKALGVNKRKKELVDQLEEMIAARQQLQFYKQKSPPVRTERADMHPMEPVALLDITPKVLPEWLAGKGVSSKLRTERWVLLNYVLRNVYVLRRQSIKDALAMLGPGAEQVVEGIEGLDDGRMRCRAVASDKFVELTKKWEDWPYRDKMAVWEDIAAGIETQSRRKSGGAGKSA</sequence>
<keyword evidence="7" id="KW-0698">rRNA processing</keyword>
<feature type="region of interest" description="Disordered" evidence="8">
    <location>
        <begin position="400"/>
        <end position="419"/>
    </location>
</feature>